<organism evidence="2 4">
    <name type="scientific">Peronospora effusa</name>
    <dbReference type="NCBI Taxonomy" id="542832"/>
    <lineage>
        <taxon>Eukaryota</taxon>
        <taxon>Sar</taxon>
        <taxon>Stramenopiles</taxon>
        <taxon>Oomycota</taxon>
        <taxon>Peronosporomycetes</taxon>
        <taxon>Peronosporales</taxon>
        <taxon>Peronosporaceae</taxon>
        <taxon>Peronospora</taxon>
    </lineage>
</organism>
<evidence type="ECO:0000313" key="3">
    <source>
        <dbReference type="EMBL" id="RQM14356.1"/>
    </source>
</evidence>
<dbReference type="Proteomes" id="UP000282087">
    <property type="component" value="Unassembled WGS sequence"/>
</dbReference>
<feature type="region of interest" description="Disordered" evidence="1">
    <location>
        <begin position="32"/>
        <end position="68"/>
    </location>
</feature>
<evidence type="ECO:0000256" key="1">
    <source>
        <dbReference type="SAM" id="MobiDB-lite"/>
    </source>
</evidence>
<protein>
    <submittedName>
        <fullName evidence="2">Uncharacterized protein</fullName>
    </submittedName>
</protein>
<reference evidence="4 5" key="1">
    <citation type="submission" date="2018-06" db="EMBL/GenBank/DDBJ databases">
        <title>Comparative genomics of downy mildews reveals potential adaptations to biotrophy.</title>
        <authorList>
            <person name="Fletcher K."/>
            <person name="Klosterman S.J."/>
            <person name="Derevnina L."/>
            <person name="Martin F."/>
            <person name="Koike S."/>
            <person name="Reyes Chin-Wo S."/>
            <person name="Mou B."/>
            <person name="Michelmore R."/>
        </authorList>
    </citation>
    <scope>NUCLEOTIDE SEQUENCE [LARGE SCALE GENOMIC DNA]</scope>
    <source>
        <strain evidence="3 5">R13</strain>
        <strain evidence="2 4">R14</strain>
    </source>
</reference>
<dbReference type="Proteomes" id="UP000286097">
    <property type="component" value="Unassembled WGS sequence"/>
</dbReference>
<evidence type="ECO:0000313" key="2">
    <source>
        <dbReference type="EMBL" id="RMX68317.1"/>
    </source>
</evidence>
<keyword evidence="4" id="KW-1185">Reference proteome</keyword>
<feature type="region of interest" description="Disordered" evidence="1">
    <location>
        <begin position="171"/>
        <end position="217"/>
    </location>
</feature>
<feature type="compositionally biased region" description="Acidic residues" evidence="1">
    <location>
        <begin position="204"/>
        <end position="217"/>
    </location>
</feature>
<dbReference type="EMBL" id="QKXF01000207">
    <property type="protein sequence ID" value="RQM14356.1"/>
    <property type="molecule type" value="Genomic_DNA"/>
</dbReference>
<sequence length="217" mass="24597">MRSSQKGGLCTYGLNNQAGYLFERNQETLRQRNIGRARGITGTPLKRARDRDSDSDEDTHRYPRSRPERRVVLDGLKRMRVSSPTETESLNSDVDLDMTDEEAVTPRTTWRANKALVPVTSNKKSLQFATPSAAQNWKMMHQQVPGQSMDIPNDDSCRVMVVFNPSKSISLSPHPRIQLVEDRELDTATSSESEDDHSVRFEELSSDNDEPVDMDID</sequence>
<evidence type="ECO:0000313" key="5">
    <source>
        <dbReference type="Proteomes" id="UP000286097"/>
    </source>
</evidence>
<feature type="compositionally biased region" description="Basic and acidic residues" evidence="1">
    <location>
        <begin position="47"/>
        <end position="68"/>
    </location>
</feature>
<dbReference type="EMBL" id="QLLG01000079">
    <property type="protein sequence ID" value="RMX68317.1"/>
    <property type="molecule type" value="Genomic_DNA"/>
</dbReference>
<gene>
    <name evidence="3" type="ORF">DD237_005878</name>
    <name evidence="2" type="ORF">DD238_005329</name>
</gene>
<evidence type="ECO:0000313" key="4">
    <source>
        <dbReference type="Proteomes" id="UP000282087"/>
    </source>
</evidence>
<name>A0A3M6VPJ0_9STRA</name>
<dbReference type="VEuPathDB" id="FungiDB:DD237_005878"/>
<dbReference type="AlphaFoldDB" id="A0A3M6VPJ0"/>
<proteinExistence type="predicted"/>
<comment type="caution">
    <text evidence="2">The sequence shown here is derived from an EMBL/GenBank/DDBJ whole genome shotgun (WGS) entry which is preliminary data.</text>
</comment>
<accession>A0A3M6VPJ0</accession>